<dbReference type="OrthoDB" id="5484194at2"/>
<dbReference type="eggNOG" id="COG0741">
    <property type="taxonomic scope" value="Bacteria"/>
</dbReference>
<reference evidence="1 2" key="1">
    <citation type="submission" date="2013-05" db="EMBL/GenBank/DDBJ databases">
        <title>Genome assembly of Chondromyces apiculatus DSM 436.</title>
        <authorList>
            <person name="Sharma G."/>
            <person name="Khatri I."/>
            <person name="Kaur C."/>
            <person name="Mayilraj S."/>
            <person name="Subramanian S."/>
        </authorList>
    </citation>
    <scope>NUCLEOTIDE SEQUENCE [LARGE SCALE GENOMIC DNA]</scope>
    <source>
        <strain evidence="1 2">DSM 436</strain>
    </source>
</reference>
<protein>
    <recommendedName>
        <fullName evidence="3">Transglycosylase SLT domain-containing protein</fullName>
    </recommendedName>
</protein>
<evidence type="ECO:0000313" key="1">
    <source>
        <dbReference type="EMBL" id="EYF02882.1"/>
    </source>
</evidence>
<accession>A0A017T1K6</accession>
<dbReference type="PANTHER" id="PTHR31698:SF8">
    <property type="entry name" value="LYSOZYME G-RELATED"/>
    <property type="match status" value="1"/>
</dbReference>
<dbReference type="RefSeq" id="WP_044246968.1">
    <property type="nucleotide sequence ID" value="NZ_ASRX01000054.1"/>
</dbReference>
<name>A0A017T1K6_9BACT</name>
<dbReference type="InterPro" id="IPR002152">
    <property type="entry name" value="Glyco_hydro_23"/>
</dbReference>
<dbReference type="GO" id="GO:0003796">
    <property type="term" value="F:lysozyme activity"/>
    <property type="evidence" value="ECO:0007669"/>
    <property type="project" value="InterPro"/>
</dbReference>
<dbReference type="EMBL" id="ASRX01000054">
    <property type="protein sequence ID" value="EYF02882.1"/>
    <property type="molecule type" value="Genomic_DNA"/>
</dbReference>
<keyword evidence="2" id="KW-1185">Reference proteome</keyword>
<sequence length="608" mass="65864">MAGEGKSVEVAPGYTGVLRLRVIPMTSIKLAAPTLTVAAARTPVKLTGAVKNLPSGTKARFTWLVLREGADTPERCPTPDVTIEVQGGTQATVTVPLDVLEHRLIGKGKVGFEIAPDFLYCPTQTVAPAVIVFNNPLSVSFPDGTAGKRIGSRVRIVPTIGAAFRGAAIRLQVRERDVGDCETATDADLSIAFTWKGGDTSERVWRIGCTAPEGTPVLNYLEDQEDGGYEFDYDLSISSDGQTFVPVIRSEPLLTVPRPKLTSFALSAEETHWWDALAMWMSSTSPNASELPVKLLSAKGSIADLDPELGLPAQISLWMTDAEGKIEPFKDIEATVTVDEDGAFEAELVNFTELTKKEDWARLRAATFFGVLRLSAATTGTKNRTPIRCVLDYDEAQFIPFHEGTGASPLRGTGVCTKGAKIEPVGATADGYNALLKKMEPGSMSQAIERAQVDAKKAQELVPMTKQLGEKYGIPPALALGIASRESGLCRLLDKHGYGDHGNGYGMFQVDKRYHELKGGPDSLEHAEQAMTIWKGNLTTLQAKYPSWTPEQQMAGATAAYNFGSKNVKTRPTDAKSWAQLDDGTTGDDYSRDVWARALWFAESLKWD</sequence>
<dbReference type="SUPFAM" id="SSF53955">
    <property type="entry name" value="Lysozyme-like"/>
    <property type="match status" value="1"/>
</dbReference>
<dbReference type="Gene3D" id="1.10.530.10">
    <property type="match status" value="1"/>
</dbReference>
<dbReference type="CDD" id="cd01021">
    <property type="entry name" value="GEWL"/>
    <property type="match status" value="1"/>
</dbReference>
<organism evidence="1 2">
    <name type="scientific">Chondromyces apiculatus DSM 436</name>
    <dbReference type="NCBI Taxonomy" id="1192034"/>
    <lineage>
        <taxon>Bacteria</taxon>
        <taxon>Pseudomonadati</taxon>
        <taxon>Myxococcota</taxon>
        <taxon>Polyangia</taxon>
        <taxon>Polyangiales</taxon>
        <taxon>Polyangiaceae</taxon>
        <taxon>Chondromyces</taxon>
    </lineage>
</organism>
<proteinExistence type="predicted"/>
<dbReference type="STRING" id="1192034.CAP_6462"/>
<dbReference type="PANTHER" id="PTHR31698">
    <property type="entry name" value="LYSOZYME G FAMILY MEMBER"/>
    <property type="match status" value="1"/>
</dbReference>
<dbReference type="Proteomes" id="UP000019678">
    <property type="component" value="Unassembled WGS sequence"/>
</dbReference>
<comment type="caution">
    <text evidence="1">The sequence shown here is derived from an EMBL/GenBank/DDBJ whole genome shotgun (WGS) entry which is preliminary data.</text>
</comment>
<evidence type="ECO:0000313" key="2">
    <source>
        <dbReference type="Proteomes" id="UP000019678"/>
    </source>
</evidence>
<evidence type="ECO:0008006" key="3">
    <source>
        <dbReference type="Google" id="ProtNLM"/>
    </source>
</evidence>
<dbReference type="PRINTS" id="PR00749">
    <property type="entry name" value="LYSOZYMEG"/>
</dbReference>
<dbReference type="AlphaFoldDB" id="A0A017T1K6"/>
<gene>
    <name evidence="1" type="ORF">CAP_6462</name>
</gene>
<dbReference type="GO" id="GO:0009253">
    <property type="term" value="P:peptidoglycan catabolic process"/>
    <property type="evidence" value="ECO:0007669"/>
    <property type="project" value="InterPro"/>
</dbReference>
<dbReference type="InterPro" id="IPR023346">
    <property type="entry name" value="Lysozyme-like_dom_sf"/>
</dbReference>